<protein>
    <submittedName>
        <fullName evidence="2">Kinase-like domain-containing protein</fullName>
    </submittedName>
</protein>
<dbReference type="SMART" id="SM00220">
    <property type="entry name" value="S_TKc"/>
    <property type="match status" value="1"/>
</dbReference>
<sequence>MIDTTAPTAVLFGLTYILRTKRYALVMEYSPLGTMEQQPLATTWKDVMEQAFRISANLDKMHRAGVVHGDLHPANIVFSSQRPMIVGVGLSRAVTDRRAVAYRPPEAVEGADGTKAADVYCLGTLLWQMVTGVPPRRETKCGDSIPGAAPEYNDIIQRCWDKDPSARPSAEDVAGFTSFWLYRCKHKDDESPFLPETRAFVAERRAVHLEQSEADGFGSLTSRL</sequence>
<evidence type="ECO:0000259" key="1">
    <source>
        <dbReference type="PROSITE" id="PS50011"/>
    </source>
</evidence>
<dbReference type="PROSITE" id="PS50011">
    <property type="entry name" value="PROTEIN_KINASE_DOM"/>
    <property type="match status" value="1"/>
</dbReference>
<dbReference type="PANTHER" id="PTHR44329:SF214">
    <property type="entry name" value="PROTEIN KINASE DOMAIN-CONTAINING PROTEIN"/>
    <property type="match status" value="1"/>
</dbReference>
<keyword evidence="2" id="KW-0418">Kinase</keyword>
<evidence type="ECO:0000313" key="3">
    <source>
        <dbReference type="Proteomes" id="UP000268093"/>
    </source>
</evidence>
<dbReference type="Proteomes" id="UP000268093">
    <property type="component" value="Unassembled WGS sequence"/>
</dbReference>
<feature type="domain" description="Protein kinase" evidence="1">
    <location>
        <begin position="1"/>
        <end position="181"/>
    </location>
</feature>
<comment type="caution">
    <text evidence="2">The sequence shown here is derived from an EMBL/GenBank/DDBJ whole genome shotgun (WGS) entry which is preliminary data.</text>
</comment>
<reference evidence="2 3" key="1">
    <citation type="journal article" date="2018" name="New Phytol.">
        <title>Phylogenomics of Endogonaceae and evolution of mycorrhizas within Mucoromycota.</title>
        <authorList>
            <person name="Chang Y."/>
            <person name="Desiro A."/>
            <person name="Na H."/>
            <person name="Sandor L."/>
            <person name="Lipzen A."/>
            <person name="Clum A."/>
            <person name="Barry K."/>
            <person name="Grigoriev I.V."/>
            <person name="Martin F.M."/>
            <person name="Stajich J.E."/>
            <person name="Smith M.E."/>
            <person name="Bonito G."/>
            <person name="Spatafora J.W."/>
        </authorList>
    </citation>
    <scope>NUCLEOTIDE SEQUENCE [LARGE SCALE GENOMIC DNA]</scope>
    <source>
        <strain evidence="2 3">GMNB39</strain>
    </source>
</reference>
<dbReference type="InterPro" id="IPR011009">
    <property type="entry name" value="Kinase-like_dom_sf"/>
</dbReference>
<proteinExistence type="predicted"/>
<dbReference type="EMBL" id="RBNI01002516">
    <property type="protein sequence ID" value="RUP49219.1"/>
    <property type="molecule type" value="Genomic_DNA"/>
</dbReference>
<keyword evidence="2" id="KW-0808">Transferase</keyword>
<gene>
    <name evidence="2" type="ORF">BC936DRAFT_143056</name>
</gene>
<dbReference type="GO" id="GO:0004674">
    <property type="term" value="F:protein serine/threonine kinase activity"/>
    <property type="evidence" value="ECO:0007669"/>
    <property type="project" value="TreeGrafter"/>
</dbReference>
<keyword evidence="3" id="KW-1185">Reference proteome</keyword>
<evidence type="ECO:0000313" key="2">
    <source>
        <dbReference type="EMBL" id="RUP49219.1"/>
    </source>
</evidence>
<dbReference type="InterPro" id="IPR000719">
    <property type="entry name" value="Prot_kinase_dom"/>
</dbReference>
<organism evidence="2 3">
    <name type="scientific">Jimgerdemannia flammicorona</name>
    <dbReference type="NCBI Taxonomy" id="994334"/>
    <lineage>
        <taxon>Eukaryota</taxon>
        <taxon>Fungi</taxon>
        <taxon>Fungi incertae sedis</taxon>
        <taxon>Mucoromycota</taxon>
        <taxon>Mucoromycotina</taxon>
        <taxon>Endogonomycetes</taxon>
        <taxon>Endogonales</taxon>
        <taxon>Endogonaceae</taxon>
        <taxon>Jimgerdemannia</taxon>
    </lineage>
</organism>
<dbReference type="InterPro" id="IPR051681">
    <property type="entry name" value="Ser/Thr_Kinases-Pseudokinases"/>
</dbReference>
<dbReference type="PANTHER" id="PTHR44329">
    <property type="entry name" value="SERINE/THREONINE-PROTEIN KINASE TNNI3K-RELATED"/>
    <property type="match status" value="1"/>
</dbReference>
<dbReference type="SUPFAM" id="SSF56112">
    <property type="entry name" value="Protein kinase-like (PK-like)"/>
    <property type="match status" value="1"/>
</dbReference>
<dbReference type="Gene3D" id="1.10.510.10">
    <property type="entry name" value="Transferase(Phosphotransferase) domain 1"/>
    <property type="match status" value="1"/>
</dbReference>
<accession>A0A433DEG6</accession>
<dbReference type="OrthoDB" id="4062651at2759"/>
<dbReference type="Pfam" id="PF00069">
    <property type="entry name" value="Pkinase"/>
    <property type="match status" value="1"/>
</dbReference>
<name>A0A433DEG6_9FUNG</name>
<dbReference type="GO" id="GO:0005524">
    <property type="term" value="F:ATP binding"/>
    <property type="evidence" value="ECO:0007669"/>
    <property type="project" value="InterPro"/>
</dbReference>
<dbReference type="AlphaFoldDB" id="A0A433DEG6"/>